<sequence>MKQTREYIKELLDKFLEGQTTEAEEQILSKYFCEANNISPAWQKYKQLFMSFKTDAYDFSKEEIDALLVPNQLKKPSVIPLWTLVSAVSAAVVLLLLVWHPWIGDKVNEISPIAKNNSVDVAETKKRVDEVKTHGEPDVQITQKTYLLSETKSPVSKTPKEKCRKHLVSEPLKVQETSASEMIDIVYTLADLSPDDVNINVSPVCNGFAVNATDGNSYIMKLSAEGTLSLEQTSQLINI</sequence>
<keyword evidence="1" id="KW-0472">Membrane</keyword>
<evidence type="ECO:0000313" key="3">
    <source>
        <dbReference type="Proteomes" id="UP000384372"/>
    </source>
</evidence>
<protein>
    <submittedName>
        <fullName evidence="2">Uncharacterized protein</fullName>
    </submittedName>
</protein>
<comment type="caution">
    <text evidence="2">The sequence shown here is derived from an EMBL/GenBank/DDBJ whole genome shotgun (WGS) entry which is preliminary data.</text>
</comment>
<dbReference type="EMBL" id="VZAD01000052">
    <property type="protein sequence ID" value="MQP11533.1"/>
    <property type="molecule type" value="Genomic_DNA"/>
</dbReference>
<accession>A0A6A7WAL4</accession>
<dbReference type="RefSeq" id="WP_158463266.1">
    <property type="nucleotide sequence ID" value="NZ_VZAD01000052.1"/>
</dbReference>
<reference evidence="2 3" key="1">
    <citation type="submission" date="2019-09" db="EMBL/GenBank/DDBJ databases">
        <title>Distinct polysaccharide growth profiles of human intestinal Prevotella copri isolates.</title>
        <authorList>
            <person name="Fehlner-Peach H."/>
            <person name="Magnabosco C."/>
            <person name="Raghavan V."/>
            <person name="Scher J.U."/>
            <person name="Tett A."/>
            <person name="Cox L.M."/>
            <person name="Gottsegen C."/>
            <person name="Watters A."/>
            <person name="Wiltshire- Gordon J.D."/>
            <person name="Segata N."/>
            <person name="Bonneau R."/>
            <person name="Littman D.R."/>
        </authorList>
    </citation>
    <scope>NUCLEOTIDE SEQUENCE [LARGE SCALE GENOMIC DNA]</scope>
    <source>
        <strain evidence="3">iAQ1173</strain>
    </source>
</reference>
<keyword evidence="1" id="KW-1133">Transmembrane helix</keyword>
<dbReference type="OrthoDB" id="1098521at2"/>
<gene>
    <name evidence="2" type="ORF">F7D20_06030</name>
</gene>
<dbReference type="AlphaFoldDB" id="A0A6A7WAL4"/>
<evidence type="ECO:0000256" key="1">
    <source>
        <dbReference type="SAM" id="Phobius"/>
    </source>
</evidence>
<proteinExistence type="predicted"/>
<keyword evidence="3" id="KW-1185">Reference proteome</keyword>
<feature type="transmembrane region" description="Helical" evidence="1">
    <location>
        <begin position="81"/>
        <end position="102"/>
    </location>
</feature>
<dbReference type="Proteomes" id="UP000384372">
    <property type="component" value="Unassembled WGS sequence"/>
</dbReference>
<evidence type="ECO:0000313" key="2">
    <source>
        <dbReference type="EMBL" id="MQP11533.1"/>
    </source>
</evidence>
<keyword evidence="1" id="KW-0812">Transmembrane</keyword>
<name>A0A6A7WAL4_9BACT</name>
<organism evidence="2 3">
    <name type="scientific">Segatella copri</name>
    <dbReference type="NCBI Taxonomy" id="165179"/>
    <lineage>
        <taxon>Bacteria</taxon>
        <taxon>Pseudomonadati</taxon>
        <taxon>Bacteroidota</taxon>
        <taxon>Bacteroidia</taxon>
        <taxon>Bacteroidales</taxon>
        <taxon>Prevotellaceae</taxon>
        <taxon>Segatella</taxon>
    </lineage>
</organism>